<sequence length="50" mass="5862">MCIHAMLTFPSYYGEEGFFVEISLYKERMRVKSISALCEIVNEWSLINVI</sequence>
<organism evidence="1">
    <name type="scientific">Anguilla anguilla</name>
    <name type="common">European freshwater eel</name>
    <name type="synonym">Muraena anguilla</name>
    <dbReference type="NCBI Taxonomy" id="7936"/>
    <lineage>
        <taxon>Eukaryota</taxon>
        <taxon>Metazoa</taxon>
        <taxon>Chordata</taxon>
        <taxon>Craniata</taxon>
        <taxon>Vertebrata</taxon>
        <taxon>Euteleostomi</taxon>
        <taxon>Actinopterygii</taxon>
        <taxon>Neopterygii</taxon>
        <taxon>Teleostei</taxon>
        <taxon>Anguilliformes</taxon>
        <taxon>Anguillidae</taxon>
        <taxon>Anguilla</taxon>
    </lineage>
</organism>
<dbReference type="AlphaFoldDB" id="A0A0E9WGT2"/>
<accession>A0A0E9WGT2</accession>
<reference evidence="1" key="2">
    <citation type="journal article" date="2015" name="Fish Shellfish Immunol.">
        <title>Early steps in the European eel (Anguilla anguilla)-Vibrio vulnificus interaction in the gills: Role of the RtxA13 toxin.</title>
        <authorList>
            <person name="Callol A."/>
            <person name="Pajuelo D."/>
            <person name="Ebbesson L."/>
            <person name="Teles M."/>
            <person name="MacKenzie S."/>
            <person name="Amaro C."/>
        </authorList>
    </citation>
    <scope>NUCLEOTIDE SEQUENCE</scope>
</reference>
<proteinExistence type="predicted"/>
<reference evidence="1" key="1">
    <citation type="submission" date="2014-11" db="EMBL/GenBank/DDBJ databases">
        <authorList>
            <person name="Amaro Gonzalez C."/>
        </authorList>
    </citation>
    <scope>NUCLEOTIDE SEQUENCE</scope>
</reference>
<protein>
    <submittedName>
        <fullName evidence="1">Uncharacterized protein</fullName>
    </submittedName>
</protein>
<evidence type="ECO:0000313" key="1">
    <source>
        <dbReference type="EMBL" id="JAH89604.1"/>
    </source>
</evidence>
<dbReference type="EMBL" id="GBXM01018973">
    <property type="protein sequence ID" value="JAH89604.1"/>
    <property type="molecule type" value="Transcribed_RNA"/>
</dbReference>
<name>A0A0E9WGT2_ANGAN</name>